<dbReference type="CDD" id="cd01949">
    <property type="entry name" value="GGDEF"/>
    <property type="match status" value="1"/>
</dbReference>
<dbReference type="PROSITE" id="PS50887">
    <property type="entry name" value="GGDEF"/>
    <property type="match status" value="1"/>
</dbReference>
<gene>
    <name evidence="3" type="ORF">MNBD_GAMMA17-1668</name>
</gene>
<dbReference type="Pfam" id="PF00990">
    <property type="entry name" value="GGDEF"/>
    <property type="match status" value="1"/>
</dbReference>
<protein>
    <recommendedName>
        <fullName evidence="2">GGDEF domain-containing protein</fullName>
    </recommendedName>
</protein>
<dbReference type="PANTHER" id="PTHR45138">
    <property type="entry name" value="REGULATORY COMPONENTS OF SENSORY TRANSDUCTION SYSTEM"/>
    <property type="match status" value="1"/>
</dbReference>
<dbReference type="NCBIfam" id="TIGR00254">
    <property type="entry name" value="GGDEF"/>
    <property type="match status" value="1"/>
</dbReference>
<dbReference type="Gene3D" id="3.30.70.270">
    <property type="match status" value="1"/>
</dbReference>
<dbReference type="InterPro" id="IPR043128">
    <property type="entry name" value="Rev_trsase/Diguanyl_cyclase"/>
</dbReference>
<dbReference type="FunFam" id="3.30.70.270:FF:000001">
    <property type="entry name" value="Diguanylate cyclase domain protein"/>
    <property type="match status" value="1"/>
</dbReference>
<feature type="domain" description="GGDEF" evidence="2">
    <location>
        <begin position="292"/>
        <end position="425"/>
    </location>
</feature>
<dbReference type="SUPFAM" id="SSF55073">
    <property type="entry name" value="Nucleotide cyclase"/>
    <property type="match status" value="1"/>
</dbReference>
<reference evidence="3" key="1">
    <citation type="submission" date="2018-06" db="EMBL/GenBank/DDBJ databases">
        <authorList>
            <person name="Zhirakovskaya E."/>
        </authorList>
    </citation>
    <scope>NUCLEOTIDE SEQUENCE</scope>
</reference>
<dbReference type="SMART" id="SM00267">
    <property type="entry name" value="GGDEF"/>
    <property type="match status" value="1"/>
</dbReference>
<dbReference type="PANTHER" id="PTHR45138:SF9">
    <property type="entry name" value="DIGUANYLATE CYCLASE DGCM-RELATED"/>
    <property type="match status" value="1"/>
</dbReference>
<feature type="region of interest" description="Disordered" evidence="1">
    <location>
        <begin position="421"/>
        <end position="446"/>
    </location>
</feature>
<dbReference type="InterPro" id="IPR029787">
    <property type="entry name" value="Nucleotide_cyclase"/>
</dbReference>
<feature type="compositionally biased region" description="Polar residues" evidence="1">
    <location>
        <begin position="423"/>
        <end position="435"/>
    </location>
</feature>
<dbReference type="GO" id="GO:0052621">
    <property type="term" value="F:diguanylate cyclase activity"/>
    <property type="evidence" value="ECO:0007669"/>
    <property type="project" value="TreeGrafter"/>
</dbReference>
<dbReference type="AlphaFoldDB" id="A0A3B0ZQ69"/>
<evidence type="ECO:0000256" key="1">
    <source>
        <dbReference type="SAM" id="MobiDB-lite"/>
    </source>
</evidence>
<feature type="compositionally biased region" description="Basic residues" evidence="1">
    <location>
        <begin position="436"/>
        <end position="446"/>
    </location>
</feature>
<accession>A0A3B0ZQ69</accession>
<proteinExistence type="predicted"/>
<dbReference type="EMBL" id="UOFQ01000178">
    <property type="protein sequence ID" value="VAW90243.1"/>
    <property type="molecule type" value="Genomic_DNA"/>
</dbReference>
<dbReference type="InterPro" id="IPR050469">
    <property type="entry name" value="Diguanylate_Cyclase"/>
</dbReference>
<sequence>MTSLSQSAHTSIILKLLDAAEQKLADFDIIQAHLKSVLSAHEGEQQRQHQAYCSLFATLTTHLSQQTRISRPHQQHLELLQLRLSHQPDLPELNEIDNLLTHILTLDQEIGTTSTTVKSESQTETAETVQLQQTAPHIDPAPAPLISTPELPSNSNEFLALETKRKRMAQIQRTLSLHLSEVAEQNQALGNALSNELHNIDNSHDIGELHALKVKFSSEISTLLQGHQSLTEKLENASKFMQIIESEGLDLSNELKKAHTLSLTDELTQLPNRRAFMKRIEDEVSRVQRYVSPLCFALIDLDSFKSINDRYGHTIGDKVLRSFAERALSGFRHHDLASRYGGEEFAIILPNTDINGAMRALEKVKGRTSQCTFQHNSITYPIPTFSAGIAQYSAGETPASLIERADKALYRAKRMGRNRIETTEVNESEVISTSPHLKRSHKPEER</sequence>
<evidence type="ECO:0000259" key="2">
    <source>
        <dbReference type="PROSITE" id="PS50887"/>
    </source>
</evidence>
<dbReference type="InterPro" id="IPR000160">
    <property type="entry name" value="GGDEF_dom"/>
</dbReference>
<evidence type="ECO:0000313" key="3">
    <source>
        <dbReference type="EMBL" id="VAW90243.1"/>
    </source>
</evidence>
<name>A0A3B0ZQ69_9ZZZZ</name>
<organism evidence="3">
    <name type="scientific">hydrothermal vent metagenome</name>
    <dbReference type="NCBI Taxonomy" id="652676"/>
    <lineage>
        <taxon>unclassified sequences</taxon>
        <taxon>metagenomes</taxon>
        <taxon>ecological metagenomes</taxon>
    </lineage>
</organism>